<evidence type="ECO:0000313" key="1">
    <source>
        <dbReference type="EMBL" id="CAF4648419.1"/>
    </source>
</evidence>
<protein>
    <submittedName>
        <fullName evidence="1">Uncharacterized protein</fullName>
    </submittedName>
</protein>
<dbReference type="AlphaFoldDB" id="A0A8S2ZJV0"/>
<comment type="caution">
    <text evidence="1">The sequence shown here is derived from an EMBL/GenBank/DDBJ whole genome shotgun (WGS) entry which is preliminary data.</text>
</comment>
<organism evidence="1 2">
    <name type="scientific">Rotaria magnacalcarata</name>
    <dbReference type="NCBI Taxonomy" id="392030"/>
    <lineage>
        <taxon>Eukaryota</taxon>
        <taxon>Metazoa</taxon>
        <taxon>Spiralia</taxon>
        <taxon>Gnathifera</taxon>
        <taxon>Rotifera</taxon>
        <taxon>Eurotatoria</taxon>
        <taxon>Bdelloidea</taxon>
        <taxon>Philodinida</taxon>
        <taxon>Philodinidae</taxon>
        <taxon>Rotaria</taxon>
    </lineage>
</organism>
<proteinExistence type="predicted"/>
<name>A0A8S2ZJV0_9BILA</name>
<evidence type="ECO:0000313" key="2">
    <source>
        <dbReference type="Proteomes" id="UP000681967"/>
    </source>
</evidence>
<dbReference type="Proteomes" id="UP000681967">
    <property type="component" value="Unassembled WGS sequence"/>
</dbReference>
<reference evidence="1" key="1">
    <citation type="submission" date="2021-02" db="EMBL/GenBank/DDBJ databases">
        <authorList>
            <person name="Nowell W R."/>
        </authorList>
    </citation>
    <scope>NUCLEOTIDE SEQUENCE</scope>
</reference>
<dbReference type="EMBL" id="CAJOBH010108289">
    <property type="protein sequence ID" value="CAF4648419.1"/>
    <property type="molecule type" value="Genomic_DNA"/>
</dbReference>
<gene>
    <name evidence="1" type="ORF">BYL167_LOCUS42060</name>
</gene>
<feature type="non-terminal residue" evidence="1">
    <location>
        <position position="50"/>
    </location>
</feature>
<sequence>MVNYIFSAIIDLIDDSSESAIDIHRNARQILDKYELNLYGLTAIGADNAN</sequence>
<accession>A0A8S2ZJV0</accession>